<sequence length="82" mass="8981">MDLSKVRFGLKSGRITVKGTSDEGLWTTVDVYRDGTRGPYDLSFTQISVDNVHSDGRLHLTADQFDALLDAMTAAKNGDFGK</sequence>
<organism evidence="1 2">
    <name type="scientific">Glycomyces mayteni</name>
    <dbReference type="NCBI Taxonomy" id="543887"/>
    <lineage>
        <taxon>Bacteria</taxon>
        <taxon>Bacillati</taxon>
        <taxon>Actinomycetota</taxon>
        <taxon>Actinomycetes</taxon>
        <taxon>Glycomycetales</taxon>
        <taxon>Glycomycetaceae</taxon>
        <taxon>Glycomyces</taxon>
    </lineage>
</organism>
<protein>
    <submittedName>
        <fullName evidence="1">Uncharacterized protein</fullName>
    </submittedName>
</protein>
<evidence type="ECO:0000313" key="1">
    <source>
        <dbReference type="EMBL" id="MFC6956060.1"/>
    </source>
</evidence>
<evidence type="ECO:0000313" key="2">
    <source>
        <dbReference type="Proteomes" id="UP001596470"/>
    </source>
</evidence>
<accession>A0ABW2D3I5</accession>
<reference evidence="2" key="1">
    <citation type="journal article" date="2019" name="Int. J. Syst. Evol. Microbiol.">
        <title>The Global Catalogue of Microorganisms (GCM) 10K type strain sequencing project: providing services to taxonomists for standard genome sequencing and annotation.</title>
        <authorList>
            <consortium name="The Broad Institute Genomics Platform"/>
            <consortium name="The Broad Institute Genome Sequencing Center for Infectious Disease"/>
            <person name="Wu L."/>
            <person name="Ma J."/>
        </authorList>
    </citation>
    <scope>NUCLEOTIDE SEQUENCE [LARGE SCALE GENOMIC DNA]</scope>
    <source>
        <strain evidence="2">KACC 12634</strain>
    </source>
</reference>
<keyword evidence="2" id="KW-1185">Reference proteome</keyword>
<dbReference type="EMBL" id="JBHSYS010000001">
    <property type="protein sequence ID" value="MFC6956060.1"/>
    <property type="molecule type" value="Genomic_DNA"/>
</dbReference>
<proteinExistence type="predicted"/>
<name>A0ABW2D3I5_9ACTN</name>
<dbReference type="Proteomes" id="UP001596470">
    <property type="component" value="Unassembled WGS sequence"/>
</dbReference>
<gene>
    <name evidence="1" type="ORF">ACFQS3_02510</name>
</gene>
<dbReference type="RefSeq" id="WP_382353376.1">
    <property type="nucleotide sequence ID" value="NZ_JBHMBP010000004.1"/>
</dbReference>
<comment type="caution">
    <text evidence="1">The sequence shown here is derived from an EMBL/GenBank/DDBJ whole genome shotgun (WGS) entry which is preliminary data.</text>
</comment>